<evidence type="ECO:0000256" key="5">
    <source>
        <dbReference type="ARBA" id="ARBA00023125"/>
    </source>
</evidence>
<accession>A0ABY8EL20</accession>
<evidence type="ECO:0000256" key="1">
    <source>
        <dbReference type="ARBA" id="ARBA00006271"/>
    </source>
</evidence>
<dbReference type="InterPro" id="IPR005748">
    <property type="entry name" value="DNA_mismatch_repair_MutS"/>
</dbReference>
<proteinExistence type="inferred from homology"/>
<evidence type="ECO:0000313" key="12">
    <source>
        <dbReference type="EMBL" id="WFD12030.1"/>
    </source>
</evidence>
<dbReference type="Gene3D" id="3.40.1170.10">
    <property type="entry name" value="DNA repair protein MutS, domain I"/>
    <property type="match status" value="1"/>
</dbReference>
<dbReference type="SUPFAM" id="SSF53150">
    <property type="entry name" value="DNA repair protein MutS, domain II"/>
    <property type="match status" value="1"/>
</dbReference>
<dbReference type="Proteomes" id="UP001222800">
    <property type="component" value="Chromosome"/>
</dbReference>
<evidence type="ECO:0000256" key="8">
    <source>
        <dbReference type="NCBIfam" id="TIGR01070"/>
    </source>
</evidence>
<evidence type="ECO:0000256" key="10">
    <source>
        <dbReference type="SAM" id="Coils"/>
    </source>
</evidence>
<keyword evidence="6 7" id="KW-0234">DNA repair</keyword>
<evidence type="ECO:0000256" key="4">
    <source>
        <dbReference type="ARBA" id="ARBA00022840"/>
    </source>
</evidence>
<dbReference type="InterPro" id="IPR007695">
    <property type="entry name" value="DNA_mismatch_repair_MutS-lik_N"/>
</dbReference>
<dbReference type="InterPro" id="IPR007861">
    <property type="entry name" value="DNA_mismatch_repair_MutS_clamp"/>
</dbReference>
<comment type="function">
    <text evidence="7">This protein is involved in the repair of mismatches in DNA. It is possible that it carries out the mismatch recognition step. This protein has a weak ATPase activity.</text>
</comment>
<dbReference type="SUPFAM" id="SSF48334">
    <property type="entry name" value="DNA repair protein MutS, domain III"/>
    <property type="match status" value="1"/>
</dbReference>
<dbReference type="InterPro" id="IPR000432">
    <property type="entry name" value="DNA_mismatch_repair_MutS_C"/>
</dbReference>
<dbReference type="SUPFAM" id="SSF55271">
    <property type="entry name" value="DNA repair protein MutS, domain I"/>
    <property type="match status" value="1"/>
</dbReference>
<dbReference type="InterPro" id="IPR007860">
    <property type="entry name" value="DNA_mmatch_repair_MutS_con_dom"/>
</dbReference>
<dbReference type="PIRSF" id="PIRSF037677">
    <property type="entry name" value="DNA_mis_repair_Msh6"/>
    <property type="match status" value="1"/>
</dbReference>
<protein>
    <recommendedName>
        <fullName evidence="7 8">DNA mismatch repair protein MutS</fullName>
    </recommendedName>
</protein>
<keyword evidence="10" id="KW-0175">Coiled coil</keyword>
<dbReference type="Pfam" id="PF01624">
    <property type="entry name" value="MutS_I"/>
    <property type="match status" value="1"/>
</dbReference>
<dbReference type="InterPro" id="IPR017261">
    <property type="entry name" value="DNA_mismatch_repair_MutS/MSH"/>
</dbReference>
<dbReference type="Pfam" id="PF05188">
    <property type="entry name" value="MutS_II"/>
    <property type="match status" value="1"/>
</dbReference>
<organism evidence="12 13">
    <name type="scientific">Tepidibacter hydrothermalis</name>
    <dbReference type="NCBI Taxonomy" id="3036126"/>
    <lineage>
        <taxon>Bacteria</taxon>
        <taxon>Bacillati</taxon>
        <taxon>Bacillota</taxon>
        <taxon>Clostridia</taxon>
        <taxon>Peptostreptococcales</taxon>
        <taxon>Peptostreptococcaceae</taxon>
        <taxon>Tepidibacter</taxon>
    </lineage>
</organism>
<dbReference type="InterPro" id="IPR036678">
    <property type="entry name" value="MutS_con_dom_sf"/>
</dbReference>
<keyword evidence="5 7" id="KW-0238">DNA-binding</keyword>
<keyword evidence="13" id="KW-1185">Reference proteome</keyword>
<dbReference type="SUPFAM" id="SSF52540">
    <property type="entry name" value="P-loop containing nucleoside triphosphate hydrolases"/>
    <property type="match status" value="1"/>
</dbReference>
<dbReference type="Pfam" id="PF05192">
    <property type="entry name" value="MutS_III"/>
    <property type="match status" value="1"/>
</dbReference>
<dbReference type="EMBL" id="CP120733">
    <property type="protein sequence ID" value="WFD12030.1"/>
    <property type="molecule type" value="Genomic_DNA"/>
</dbReference>
<evidence type="ECO:0000256" key="6">
    <source>
        <dbReference type="ARBA" id="ARBA00023204"/>
    </source>
</evidence>
<dbReference type="InterPro" id="IPR036187">
    <property type="entry name" value="DNA_mismatch_repair_MutS_sf"/>
</dbReference>
<feature type="coiled-coil region" evidence="10">
    <location>
        <begin position="499"/>
        <end position="526"/>
    </location>
</feature>
<dbReference type="Gene3D" id="3.30.420.110">
    <property type="entry name" value="MutS, connector domain"/>
    <property type="match status" value="1"/>
</dbReference>
<dbReference type="PROSITE" id="PS00486">
    <property type="entry name" value="DNA_MISMATCH_REPAIR_2"/>
    <property type="match status" value="1"/>
</dbReference>
<dbReference type="InterPro" id="IPR007696">
    <property type="entry name" value="DNA_mismatch_repair_MutS_core"/>
</dbReference>
<dbReference type="CDD" id="cd03284">
    <property type="entry name" value="ABC_MutS1"/>
    <property type="match status" value="1"/>
</dbReference>
<feature type="binding site" evidence="7">
    <location>
        <begin position="616"/>
        <end position="623"/>
    </location>
    <ligand>
        <name>ATP</name>
        <dbReference type="ChEBI" id="CHEBI:30616"/>
    </ligand>
</feature>
<dbReference type="SMART" id="SM00533">
    <property type="entry name" value="MUTSd"/>
    <property type="match status" value="1"/>
</dbReference>
<evidence type="ECO:0000256" key="9">
    <source>
        <dbReference type="RuleBase" id="RU003756"/>
    </source>
</evidence>
<dbReference type="InterPro" id="IPR016151">
    <property type="entry name" value="DNA_mismatch_repair_MutS_N"/>
</dbReference>
<dbReference type="Pfam" id="PF00488">
    <property type="entry name" value="MutS_V"/>
    <property type="match status" value="1"/>
</dbReference>
<evidence type="ECO:0000259" key="11">
    <source>
        <dbReference type="PROSITE" id="PS00486"/>
    </source>
</evidence>
<dbReference type="PANTHER" id="PTHR11361:SF34">
    <property type="entry name" value="DNA MISMATCH REPAIR PROTEIN MSH1, MITOCHONDRIAL"/>
    <property type="match status" value="1"/>
</dbReference>
<name>A0ABY8EL20_9FIRM</name>
<evidence type="ECO:0000256" key="7">
    <source>
        <dbReference type="HAMAP-Rule" id="MF_00096"/>
    </source>
</evidence>
<reference evidence="12 13" key="1">
    <citation type="submission" date="2023-03" db="EMBL/GenBank/DDBJ databases">
        <title>Complete genome sequence of Tepidibacter sp. SWIR-1, isolated from a deep-sea hydrothermal vent.</title>
        <authorList>
            <person name="Li X."/>
        </authorList>
    </citation>
    <scope>NUCLEOTIDE SEQUENCE [LARGE SCALE GENOMIC DNA]</scope>
    <source>
        <strain evidence="12 13">SWIR-1</strain>
    </source>
</reference>
<dbReference type="SMART" id="SM00534">
    <property type="entry name" value="MUTSac"/>
    <property type="match status" value="1"/>
</dbReference>
<feature type="domain" description="DNA mismatch repair proteins mutS family" evidence="11">
    <location>
        <begin position="690"/>
        <end position="706"/>
    </location>
</feature>
<keyword evidence="3 7" id="KW-0227">DNA damage</keyword>
<keyword evidence="2 7" id="KW-0547">Nucleotide-binding</keyword>
<dbReference type="InterPro" id="IPR027417">
    <property type="entry name" value="P-loop_NTPase"/>
</dbReference>
<comment type="similarity">
    <text evidence="1 7 9">Belongs to the DNA mismatch repair MutS family.</text>
</comment>
<dbReference type="Pfam" id="PF05190">
    <property type="entry name" value="MutS_IV"/>
    <property type="match status" value="1"/>
</dbReference>
<evidence type="ECO:0000256" key="3">
    <source>
        <dbReference type="ARBA" id="ARBA00022763"/>
    </source>
</evidence>
<dbReference type="HAMAP" id="MF_00096">
    <property type="entry name" value="MutS"/>
    <property type="match status" value="1"/>
</dbReference>
<dbReference type="NCBIfam" id="TIGR01070">
    <property type="entry name" value="mutS1"/>
    <property type="match status" value="1"/>
</dbReference>
<evidence type="ECO:0000313" key="13">
    <source>
        <dbReference type="Proteomes" id="UP001222800"/>
    </source>
</evidence>
<evidence type="ECO:0000256" key="2">
    <source>
        <dbReference type="ARBA" id="ARBA00022741"/>
    </source>
</evidence>
<gene>
    <name evidence="7 12" type="primary">mutS</name>
    <name evidence="12" type="ORF">P4S50_08115</name>
</gene>
<keyword evidence="4 7" id="KW-0067">ATP-binding</keyword>
<sequence length="881" mass="100652">MNKLTPMMKQYFQIKENYKDSILFFRLGDFYEMFFEDAIVASRVLEIALTGKNCGLEERAPMCGVPFHSSSSYISKLIENGYKVAICEQVEDPSVSKGLVKRDVVRVVSPGTVMEENLLDNKKNNYLLSVYKEDNTIGISYVDITTGDFYATRIEESNLIEEIAKVQPKEVIYFNVESEQLQTICTLNNSYLNNDSSMYYNDDDNILEKYFSKDYINTLNLNENIHMKFSLIGLLNYIFSTQKQISSNISTISIYNSNDFMSIDMFTRLNLELTRTLRSKQKKGSLLHVLDRTNTAMGGRLLRKWIEQPLINKEKIQERLDLIEEIKDDFSLREDLNEELKNIYDIERLCGKLAFEKINPKELINLKESIKKIPGIKELLRESNTKHMKKLVNDIDDLIDIYKLIDESIIEEPSLTLKDGNIIKSSYDEDINRLRDLTKNGAAVISEIEDKERSKTGIKSLKIGFNKVFGYYIEITKANLKQFETPNYYIRKQTLSNAERFITEELKTIEEQILNAKEKIKDLEYSIFIQVRSRLYENINRIQQVAKTIAFIDVINSLGKVAYQNNYCKPNITDKDKLCIVNGRHPVVENIIGEENFVPNDTELNTSDSKIGIITGPNMAGKSTYMRQVSLIALLAHIGSFVPAQRADIPIVDRIFTRVGASDDLSQGQSTFMVEMTEVSHILKNATKNSLVILDEIGRGTSTFDGLSLAWSIVEYINEKIGCKTLFATHYHELTELEEKLFGIKNYCVAVKEQGEDIIFLRKIIKGGADQSYGIHVAKLAELPEAVIKRANEILEQLEGCEEKKEDFSMKVKESAVTNEEYSIDNKKDASNEQISFGILEKETILKEILSLNIVGMTPIDAMNALYNLQNKAKLIGDDVN</sequence>
<dbReference type="InterPro" id="IPR045076">
    <property type="entry name" value="MutS"/>
</dbReference>
<dbReference type="NCBIfam" id="NF003810">
    <property type="entry name" value="PRK05399.1"/>
    <property type="match status" value="1"/>
</dbReference>
<dbReference type="PANTHER" id="PTHR11361">
    <property type="entry name" value="DNA MISMATCH REPAIR PROTEIN MUTS FAMILY MEMBER"/>
    <property type="match status" value="1"/>
</dbReference>
<dbReference type="Gene3D" id="1.10.1420.10">
    <property type="match status" value="2"/>
</dbReference>
<dbReference type="Gene3D" id="3.40.50.300">
    <property type="entry name" value="P-loop containing nucleotide triphosphate hydrolases"/>
    <property type="match status" value="1"/>
</dbReference>